<feature type="domain" description="Ice-binding protein C-terminal" evidence="2">
    <location>
        <begin position="260"/>
        <end position="283"/>
    </location>
</feature>
<evidence type="ECO:0000313" key="3">
    <source>
        <dbReference type="EMBL" id="MBK1835478.1"/>
    </source>
</evidence>
<organism evidence="3 4">
    <name type="scientific">Roseibacillus ishigakijimensis</name>
    <dbReference type="NCBI Taxonomy" id="454146"/>
    <lineage>
        <taxon>Bacteria</taxon>
        <taxon>Pseudomonadati</taxon>
        <taxon>Verrucomicrobiota</taxon>
        <taxon>Verrucomicrobiia</taxon>
        <taxon>Verrucomicrobiales</taxon>
        <taxon>Verrucomicrobiaceae</taxon>
        <taxon>Roseibacillus</taxon>
    </lineage>
</organism>
<dbReference type="Pfam" id="PF07589">
    <property type="entry name" value="PEP-CTERM"/>
    <property type="match status" value="1"/>
</dbReference>
<dbReference type="AlphaFoldDB" id="A0A934RRA9"/>
<keyword evidence="4" id="KW-1185">Reference proteome</keyword>
<keyword evidence="1" id="KW-0812">Transmembrane</keyword>
<name>A0A934RRA9_9BACT</name>
<evidence type="ECO:0000313" key="4">
    <source>
        <dbReference type="Proteomes" id="UP000604083"/>
    </source>
</evidence>
<protein>
    <submittedName>
        <fullName evidence="3">PEP-CTERM sorting domain-containing protein</fullName>
    </submittedName>
</protein>
<comment type="caution">
    <text evidence="3">The sequence shown here is derived from an EMBL/GenBank/DDBJ whole genome shotgun (WGS) entry which is preliminary data.</text>
</comment>
<dbReference type="InterPro" id="IPR013424">
    <property type="entry name" value="Ice-binding_C"/>
</dbReference>
<reference evidence="3" key="1">
    <citation type="submission" date="2021-01" db="EMBL/GenBank/DDBJ databases">
        <title>Modified the classification status of verrucomicrobia.</title>
        <authorList>
            <person name="Feng X."/>
        </authorList>
    </citation>
    <scope>NUCLEOTIDE SEQUENCE</scope>
    <source>
        <strain evidence="3">KCTC 12986</strain>
    </source>
</reference>
<feature type="transmembrane region" description="Helical" evidence="1">
    <location>
        <begin position="51"/>
        <end position="72"/>
    </location>
</feature>
<dbReference type="EMBL" id="JAENIO010000056">
    <property type="protein sequence ID" value="MBK1835478.1"/>
    <property type="molecule type" value="Genomic_DNA"/>
</dbReference>
<dbReference type="Proteomes" id="UP000604083">
    <property type="component" value="Unassembled WGS sequence"/>
</dbReference>
<proteinExistence type="predicted"/>
<dbReference type="RefSeq" id="WP_200392916.1">
    <property type="nucleotide sequence ID" value="NZ_JAENIO010000056.1"/>
</dbReference>
<evidence type="ECO:0000259" key="2">
    <source>
        <dbReference type="Pfam" id="PF07589"/>
    </source>
</evidence>
<keyword evidence="1" id="KW-1133">Transmembrane helix</keyword>
<gene>
    <name evidence="3" type="ORF">JIN78_15515</name>
</gene>
<sequence>MKTRRINRLTVFQVGGRYLLCILLDESQQVFVSGTPALLLNYHFMKLNRSIFHFVSILGVAACGTLQGAVVVNAQGSGTEDSDPFPAAFTPVSSTDLINSDQASFLSISDVNTGGRPNTVGLLNDGIVGVGNDFEAQFNTGSITFNLDLAESPLGYTITNVNTYSAWNTQSGGRSDQEYTLTMILLNDSEVEIVSGTHYANTTTAPGENGEVNVWTEVLISDDDSGVLATGVKAVRFDFATGANAGGTATYNEFDIIGTAVPEPSTALLGVFGLLALSARKRR</sequence>
<evidence type="ECO:0000256" key="1">
    <source>
        <dbReference type="SAM" id="Phobius"/>
    </source>
</evidence>
<keyword evidence="1" id="KW-0472">Membrane</keyword>
<accession>A0A934RRA9</accession>